<proteinExistence type="predicted"/>
<feature type="non-terminal residue" evidence="1">
    <location>
        <position position="1"/>
    </location>
</feature>
<comment type="caution">
    <text evidence="1">The sequence shown here is derived from an EMBL/GenBank/DDBJ whole genome shotgun (WGS) entry which is preliminary data.</text>
</comment>
<dbReference type="AlphaFoldDB" id="X1LV27"/>
<dbReference type="GO" id="GO:0016853">
    <property type="term" value="F:isomerase activity"/>
    <property type="evidence" value="ECO:0007669"/>
    <property type="project" value="InterPro"/>
</dbReference>
<reference evidence="1" key="1">
    <citation type="journal article" date="2014" name="Front. Microbiol.">
        <title>High frequency of phylogenetically diverse reductive dehalogenase-homologous genes in deep subseafloor sedimentary metagenomes.</title>
        <authorList>
            <person name="Kawai M."/>
            <person name="Futagami T."/>
            <person name="Toyoda A."/>
            <person name="Takaki Y."/>
            <person name="Nishi S."/>
            <person name="Hori S."/>
            <person name="Arai W."/>
            <person name="Tsubouchi T."/>
            <person name="Morono Y."/>
            <person name="Uchiyama I."/>
            <person name="Ito T."/>
            <person name="Fujiyama A."/>
            <person name="Inagaki F."/>
            <person name="Takami H."/>
        </authorList>
    </citation>
    <scope>NUCLEOTIDE SEQUENCE</scope>
    <source>
        <strain evidence="1">Expedition CK06-06</strain>
    </source>
</reference>
<sequence length="221" mass="25087">TSSLAHYLIARELNDAKVRLTSLAPRLDAGFEKGIDIRTNDGKKPLPADLRKFEDSVKEHALIARKMGPYKLSVHSGSDKFTAYPIIGKHTKGMFHVKTAGTSYLEAVKVIAKHDSSLFKEMHQCALATFEKNRLTYHLTTNLVNIASLEELNRVEIVKELTTNDDWRQVIHVAYGVLLDKFGKRMMHVLRENREDYYQSVAKHIRRHLEAFGLGKIACSV</sequence>
<accession>X1LV27</accession>
<evidence type="ECO:0008006" key="2">
    <source>
        <dbReference type="Google" id="ProtNLM"/>
    </source>
</evidence>
<protein>
    <recommendedName>
        <fullName evidence="2">D-TagA/D-FruA epimerase</fullName>
    </recommendedName>
</protein>
<dbReference type="InterPro" id="IPR032586">
    <property type="entry name" value="UxaE"/>
</dbReference>
<dbReference type="Pfam" id="PF16257">
    <property type="entry name" value="UxaE"/>
    <property type="match status" value="1"/>
</dbReference>
<evidence type="ECO:0000313" key="1">
    <source>
        <dbReference type="EMBL" id="GAI06270.1"/>
    </source>
</evidence>
<dbReference type="EMBL" id="BARV01007316">
    <property type="protein sequence ID" value="GAI06270.1"/>
    <property type="molecule type" value="Genomic_DNA"/>
</dbReference>
<name>X1LV27_9ZZZZ</name>
<gene>
    <name evidence="1" type="ORF">S06H3_14919</name>
</gene>
<organism evidence="1">
    <name type="scientific">marine sediment metagenome</name>
    <dbReference type="NCBI Taxonomy" id="412755"/>
    <lineage>
        <taxon>unclassified sequences</taxon>
        <taxon>metagenomes</taxon>
        <taxon>ecological metagenomes</taxon>
    </lineage>
</organism>